<keyword evidence="4 6" id="KW-1133">Transmembrane helix</keyword>
<sequence>MHKAHIFFAFLLAFMGGVFAGSFLDVSKILALWLMLPASIAVLIFWKRSWQVVLAGLMLIFFIGGVLRFDKVYSERSLLVNFRENVPLVQGRGYEEALFLRGYIDGEVNVKEDKQTFVFKVKQIEAGGRLALTNEKVLVTTNLYPQYEYGQGLEILGPPPKIPENFDGFDYRSYLKKDGIFTVSYYPEIKPLEVISPYGETEIYKNESFDLKNSLSFLEKIKLSLFEKIFKVKKSFEGAIVRSVAEPNASYIGGILLGSRSQIPSDLEDSFAKTGTTHILAISGYNITIIGAVVAGFFMLFMRRKKAFWLTVLGIIGFVVLTGAQASVVRAAIMGILILLARSAGRFYSVKNSIAFAGAVMVFVSPMVLKFDVGFQLSFMATLGLVYLVPILEPYFKKIPGKYALRETTVMTLSAQLMVLPLLIYYFKNISLVSLPANILILPLVPLNMFLGFVTGIAGMALEPLGYFVGTFAWGLSSVILGIIRLFAKLNFASIPATLNWVGVAVGYVLIVWFMVSKRRGRSTDIEIEKHRA</sequence>
<feature type="transmembrane region" description="Helical" evidence="6">
    <location>
        <begin position="439"/>
        <end position="458"/>
    </location>
</feature>
<feature type="transmembrane region" description="Helical" evidence="6">
    <location>
        <begin position="499"/>
        <end position="516"/>
    </location>
</feature>
<dbReference type="GO" id="GO:0005886">
    <property type="term" value="C:plasma membrane"/>
    <property type="evidence" value="ECO:0007669"/>
    <property type="project" value="UniProtKB-SubCell"/>
</dbReference>
<feature type="transmembrane region" description="Helical" evidence="6">
    <location>
        <begin position="352"/>
        <end position="369"/>
    </location>
</feature>
<dbReference type="NCBIfam" id="TIGR00360">
    <property type="entry name" value="ComEC_N-term"/>
    <property type="match status" value="1"/>
</dbReference>
<evidence type="ECO:0000256" key="3">
    <source>
        <dbReference type="ARBA" id="ARBA00022692"/>
    </source>
</evidence>
<evidence type="ECO:0000313" key="9">
    <source>
        <dbReference type="EMBL" id="PJE51308.1"/>
    </source>
</evidence>
<name>A0A2J0Q8F4_9BACT</name>
<dbReference type="Pfam" id="PF13567">
    <property type="entry name" value="DUF4131"/>
    <property type="match status" value="1"/>
</dbReference>
<feature type="transmembrane region" description="Helical" evidence="6">
    <location>
        <begin position="307"/>
        <end position="340"/>
    </location>
</feature>
<feature type="transmembrane region" description="Helical" evidence="6">
    <location>
        <begin position="465"/>
        <end position="487"/>
    </location>
</feature>
<feature type="transmembrane region" description="Helical" evidence="6">
    <location>
        <begin position="375"/>
        <end position="396"/>
    </location>
</feature>
<dbReference type="Proteomes" id="UP000228496">
    <property type="component" value="Unassembled WGS sequence"/>
</dbReference>
<dbReference type="EMBL" id="PCXQ01000003">
    <property type="protein sequence ID" value="PJE51308.1"/>
    <property type="molecule type" value="Genomic_DNA"/>
</dbReference>
<dbReference type="InterPro" id="IPR052159">
    <property type="entry name" value="Competence_DNA_uptake"/>
</dbReference>
<dbReference type="PANTHER" id="PTHR30619">
    <property type="entry name" value="DNA INTERNALIZATION/COMPETENCE PROTEIN COMEC/REC2"/>
    <property type="match status" value="1"/>
</dbReference>
<feature type="domain" description="ComEC/Rec2-related protein" evidence="7">
    <location>
        <begin position="255"/>
        <end position="518"/>
    </location>
</feature>
<evidence type="ECO:0000256" key="4">
    <source>
        <dbReference type="ARBA" id="ARBA00022989"/>
    </source>
</evidence>
<dbReference type="AlphaFoldDB" id="A0A2J0Q8F4"/>
<protein>
    <recommendedName>
        <fullName evidence="11">ComEC/Rec2-related protein domain-containing protein</fullName>
    </recommendedName>
</protein>
<feature type="domain" description="DUF4131" evidence="8">
    <location>
        <begin position="30"/>
        <end position="189"/>
    </location>
</feature>
<feature type="transmembrane region" description="Helical" evidence="6">
    <location>
        <begin position="408"/>
        <end position="427"/>
    </location>
</feature>
<proteinExistence type="predicted"/>
<evidence type="ECO:0000256" key="6">
    <source>
        <dbReference type="SAM" id="Phobius"/>
    </source>
</evidence>
<dbReference type="PANTHER" id="PTHR30619:SF1">
    <property type="entry name" value="RECOMBINATION PROTEIN 2"/>
    <property type="match status" value="1"/>
</dbReference>
<organism evidence="9 10">
    <name type="scientific">Candidatus Yanofskybacteria bacterium CG10_big_fil_rev_8_21_14_0_10_36_16</name>
    <dbReference type="NCBI Taxonomy" id="1975096"/>
    <lineage>
        <taxon>Bacteria</taxon>
        <taxon>Candidatus Yanofskyibacteriota</taxon>
    </lineage>
</organism>
<dbReference type="InterPro" id="IPR004477">
    <property type="entry name" value="ComEC_N"/>
</dbReference>
<evidence type="ECO:0000259" key="7">
    <source>
        <dbReference type="Pfam" id="PF03772"/>
    </source>
</evidence>
<evidence type="ECO:0000256" key="1">
    <source>
        <dbReference type="ARBA" id="ARBA00004651"/>
    </source>
</evidence>
<accession>A0A2J0Q8F4</accession>
<comment type="subcellular location">
    <subcellularLocation>
        <location evidence="1">Cell membrane</location>
        <topology evidence="1">Multi-pass membrane protein</topology>
    </subcellularLocation>
</comment>
<reference evidence="9 10" key="1">
    <citation type="submission" date="2017-09" db="EMBL/GenBank/DDBJ databases">
        <title>Depth-based differentiation of microbial function through sediment-hosted aquifers and enrichment of novel symbionts in the deep terrestrial subsurface.</title>
        <authorList>
            <person name="Probst A.J."/>
            <person name="Ladd B."/>
            <person name="Jarett J.K."/>
            <person name="Geller-Mcgrath D.E."/>
            <person name="Sieber C.M."/>
            <person name="Emerson J.B."/>
            <person name="Anantharaman K."/>
            <person name="Thomas B.C."/>
            <person name="Malmstrom R."/>
            <person name="Stieglmeier M."/>
            <person name="Klingl A."/>
            <person name="Woyke T."/>
            <person name="Ryan C.M."/>
            <person name="Banfield J.F."/>
        </authorList>
    </citation>
    <scope>NUCLEOTIDE SEQUENCE [LARGE SCALE GENOMIC DNA]</scope>
    <source>
        <strain evidence="9">CG10_big_fil_rev_8_21_14_0_10_36_16</strain>
    </source>
</reference>
<comment type="caution">
    <text evidence="9">The sequence shown here is derived from an EMBL/GenBank/DDBJ whole genome shotgun (WGS) entry which is preliminary data.</text>
</comment>
<dbReference type="InterPro" id="IPR025405">
    <property type="entry name" value="DUF4131"/>
</dbReference>
<evidence type="ECO:0000313" key="10">
    <source>
        <dbReference type="Proteomes" id="UP000228496"/>
    </source>
</evidence>
<evidence type="ECO:0008006" key="11">
    <source>
        <dbReference type="Google" id="ProtNLM"/>
    </source>
</evidence>
<feature type="transmembrane region" description="Helical" evidence="6">
    <location>
        <begin position="52"/>
        <end position="69"/>
    </location>
</feature>
<feature type="transmembrane region" description="Helical" evidence="6">
    <location>
        <begin position="29"/>
        <end position="46"/>
    </location>
</feature>
<dbReference type="Pfam" id="PF03772">
    <property type="entry name" value="Competence"/>
    <property type="match status" value="1"/>
</dbReference>
<keyword evidence="2" id="KW-1003">Cell membrane</keyword>
<evidence type="ECO:0000256" key="5">
    <source>
        <dbReference type="ARBA" id="ARBA00023136"/>
    </source>
</evidence>
<feature type="transmembrane region" description="Helical" evidence="6">
    <location>
        <begin position="6"/>
        <end position="24"/>
    </location>
</feature>
<feature type="transmembrane region" description="Helical" evidence="6">
    <location>
        <begin position="279"/>
        <end position="301"/>
    </location>
</feature>
<evidence type="ECO:0000259" key="8">
    <source>
        <dbReference type="Pfam" id="PF13567"/>
    </source>
</evidence>
<keyword evidence="5 6" id="KW-0472">Membrane</keyword>
<keyword evidence="3 6" id="KW-0812">Transmembrane</keyword>
<gene>
    <name evidence="9" type="ORF">COV29_00955</name>
</gene>
<evidence type="ECO:0000256" key="2">
    <source>
        <dbReference type="ARBA" id="ARBA00022475"/>
    </source>
</evidence>